<keyword evidence="1" id="KW-0805">Transcription regulation</keyword>
<dbReference type="GO" id="GO:0003700">
    <property type="term" value="F:DNA-binding transcription factor activity"/>
    <property type="evidence" value="ECO:0007669"/>
    <property type="project" value="InterPro"/>
</dbReference>
<accession>A0A838XU99</accession>
<dbReference type="EMBL" id="JACEON010000017">
    <property type="protein sequence ID" value="MBA4613307.1"/>
    <property type="molecule type" value="Genomic_DNA"/>
</dbReference>
<reference evidence="5 6" key="2">
    <citation type="submission" date="2020-08" db="EMBL/GenBank/DDBJ databases">
        <title>Stappia taiwanensis sp. nov., isolated from a coastal thermal spring.</title>
        <authorList>
            <person name="Kampfer P."/>
        </authorList>
    </citation>
    <scope>NUCLEOTIDE SEQUENCE [LARGE SCALE GENOMIC DNA]</scope>
    <source>
        <strain evidence="5 6">DSM 23284</strain>
    </source>
</reference>
<dbReference type="InterPro" id="IPR000524">
    <property type="entry name" value="Tscrpt_reg_HTH_GntR"/>
</dbReference>
<dbReference type="InterPro" id="IPR036388">
    <property type="entry name" value="WH-like_DNA-bd_sf"/>
</dbReference>
<evidence type="ECO:0000313" key="6">
    <source>
        <dbReference type="Proteomes" id="UP000559404"/>
    </source>
</evidence>
<reference evidence="5 6" key="1">
    <citation type="submission" date="2020-07" db="EMBL/GenBank/DDBJ databases">
        <authorList>
            <person name="Li M."/>
        </authorList>
    </citation>
    <scope>NUCLEOTIDE SEQUENCE [LARGE SCALE GENOMIC DNA]</scope>
    <source>
        <strain evidence="5 6">DSM 23284</strain>
    </source>
</reference>
<dbReference type="Pfam" id="PF07729">
    <property type="entry name" value="FCD"/>
    <property type="match status" value="1"/>
</dbReference>
<evidence type="ECO:0000256" key="1">
    <source>
        <dbReference type="ARBA" id="ARBA00023015"/>
    </source>
</evidence>
<evidence type="ECO:0000259" key="4">
    <source>
        <dbReference type="PROSITE" id="PS50949"/>
    </source>
</evidence>
<sequence length="282" mass="31478">MKNSIGLRPGDENWVIAGPPRLPRIPPAGSGTPEWLGDLENQVIAGADFWQVAHDFRQIAADDAPAGTRFETPVAFVELVYEVLRLAIRTGALPTGTPLIEAEIGESLSVSRTPVREAMQRLSADGLLSRRKRGWEVKKLDITQIRESYEVRMSLESFATAQAAIRATEAELAAILEATNARSRLTHADLSERLTSNRDLHNRIYAASGNERLVDLIKKNTQYYFAHRFAQLVTPEESALFQDQHEEIGRALEARDPGAAETAARQHIQSTYLVFEKFYKLL</sequence>
<keyword evidence="3" id="KW-0804">Transcription</keyword>
<dbReference type="InterPro" id="IPR008920">
    <property type="entry name" value="TF_FadR/GntR_C"/>
</dbReference>
<dbReference type="CDD" id="cd07377">
    <property type="entry name" value="WHTH_GntR"/>
    <property type="match status" value="1"/>
</dbReference>
<gene>
    <name evidence="5" type="ORF">H1W37_16730</name>
</gene>
<dbReference type="Pfam" id="PF00392">
    <property type="entry name" value="GntR"/>
    <property type="match status" value="1"/>
</dbReference>
<dbReference type="InterPro" id="IPR036390">
    <property type="entry name" value="WH_DNA-bd_sf"/>
</dbReference>
<dbReference type="InterPro" id="IPR011711">
    <property type="entry name" value="GntR_C"/>
</dbReference>
<dbReference type="AlphaFoldDB" id="A0A838XU99"/>
<proteinExistence type="predicted"/>
<dbReference type="SMART" id="SM00895">
    <property type="entry name" value="FCD"/>
    <property type="match status" value="1"/>
</dbReference>
<dbReference type="PANTHER" id="PTHR43537">
    <property type="entry name" value="TRANSCRIPTIONAL REGULATOR, GNTR FAMILY"/>
    <property type="match status" value="1"/>
</dbReference>
<protein>
    <submittedName>
        <fullName evidence="5">GntR family transcriptional regulator</fullName>
    </submittedName>
</protein>
<dbReference type="PROSITE" id="PS50949">
    <property type="entry name" value="HTH_GNTR"/>
    <property type="match status" value="1"/>
</dbReference>
<dbReference type="Gene3D" id="1.20.120.530">
    <property type="entry name" value="GntR ligand-binding domain-like"/>
    <property type="match status" value="1"/>
</dbReference>
<evidence type="ECO:0000256" key="3">
    <source>
        <dbReference type="ARBA" id="ARBA00023163"/>
    </source>
</evidence>
<dbReference type="SUPFAM" id="SSF46785">
    <property type="entry name" value="Winged helix' DNA-binding domain"/>
    <property type="match status" value="1"/>
</dbReference>
<keyword evidence="2" id="KW-0238">DNA-binding</keyword>
<feature type="domain" description="HTH gntR-type" evidence="4">
    <location>
        <begin position="74"/>
        <end position="140"/>
    </location>
</feature>
<comment type="caution">
    <text evidence="5">The sequence shown here is derived from an EMBL/GenBank/DDBJ whole genome shotgun (WGS) entry which is preliminary data.</text>
</comment>
<dbReference type="RefSeq" id="WP_181761499.1">
    <property type="nucleotide sequence ID" value="NZ_BMCR01000001.1"/>
</dbReference>
<keyword evidence="6" id="KW-1185">Reference proteome</keyword>
<dbReference type="SUPFAM" id="SSF48008">
    <property type="entry name" value="GntR ligand-binding domain-like"/>
    <property type="match status" value="1"/>
</dbReference>
<evidence type="ECO:0000313" key="5">
    <source>
        <dbReference type="EMBL" id="MBA4613307.1"/>
    </source>
</evidence>
<name>A0A838XU99_9HYPH</name>
<dbReference type="Proteomes" id="UP000559404">
    <property type="component" value="Unassembled WGS sequence"/>
</dbReference>
<dbReference type="GO" id="GO:0003677">
    <property type="term" value="F:DNA binding"/>
    <property type="evidence" value="ECO:0007669"/>
    <property type="project" value="UniProtKB-KW"/>
</dbReference>
<dbReference type="Gene3D" id="1.10.10.10">
    <property type="entry name" value="Winged helix-like DNA-binding domain superfamily/Winged helix DNA-binding domain"/>
    <property type="match status" value="1"/>
</dbReference>
<evidence type="ECO:0000256" key="2">
    <source>
        <dbReference type="ARBA" id="ARBA00023125"/>
    </source>
</evidence>
<dbReference type="SMART" id="SM00345">
    <property type="entry name" value="HTH_GNTR"/>
    <property type="match status" value="1"/>
</dbReference>
<dbReference type="PANTHER" id="PTHR43537:SF45">
    <property type="entry name" value="GNTR FAMILY REGULATORY PROTEIN"/>
    <property type="match status" value="1"/>
</dbReference>
<organism evidence="5 6">
    <name type="scientific">Stappia taiwanensis</name>
    <dbReference type="NCBI Taxonomy" id="992267"/>
    <lineage>
        <taxon>Bacteria</taxon>
        <taxon>Pseudomonadati</taxon>
        <taxon>Pseudomonadota</taxon>
        <taxon>Alphaproteobacteria</taxon>
        <taxon>Hyphomicrobiales</taxon>
        <taxon>Stappiaceae</taxon>
        <taxon>Stappia</taxon>
    </lineage>
</organism>